<evidence type="ECO:0000313" key="1">
    <source>
        <dbReference type="Proteomes" id="UP000036681"/>
    </source>
</evidence>
<dbReference type="Proteomes" id="UP000036681">
    <property type="component" value="Unplaced"/>
</dbReference>
<dbReference type="AlphaFoldDB" id="A0A0M3IH41"/>
<protein>
    <submittedName>
        <fullName evidence="2">Uncharacterized protein</fullName>
    </submittedName>
</protein>
<accession>A0A0M3IH41</accession>
<proteinExistence type="predicted"/>
<evidence type="ECO:0000313" key="2">
    <source>
        <dbReference type="WBParaSite" id="ALUE_0001768301-mRNA-1"/>
    </source>
</evidence>
<name>A0A0M3IH41_ASCLU</name>
<organism evidence="1 2">
    <name type="scientific">Ascaris lumbricoides</name>
    <name type="common">Giant roundworm</name>
    <dbReference type="NCBI Taxonomy" id="6252"/>
    <lineage>
        <taxon>Eukaryota</taxon>
        <taxon>Metazoa</taxon>
        <taxon>Ecdysozoa</taxon>
        <taxon>Nematoda</taxon>
        <taxon>Chromadorea</taxon>
        <taxon>Rhabditida</taxon>
        <taxon>Spirurina</taxon>
        <taxon>Ascaridomorpha</taxon>
        <taxon>Ascaridoidea</taxon>
        <taxon>Ascarididae</taxon>
        <taxon>Ascaris</taxon>
    </lineage>
</organism>
<dbReference type="WBParaSite" id="ALUE_0001768301-mRNA-1">
    <property type="protein sequence ID" value="ALUE_0001768301-mRNA-1"/>
    <property type="gene ID" value="ALUE_0001768301"/>
</dbReference>
<sequence>MSKICISDANRITENKLEKLFYEQLCKLKYECVILHTLVFVPNCD</sequence>
<keyword evidence="1" id="KW-1185">Reference proteome</keyword>
<reference evidence="2" key="1">
    <citation type="submission" date="2017-02" db="UniProtKB">
        <authorList>
            <consortium name="WormBaseParasite"/>
        </authorList>
    </citation>
    <scope>IDENTIFICATION</scope>
</reference>